<comment type="caution">
    <text evidence="2">The sequence shown here is derived from an EMBL/GenBank/DDBJ whole genome shotgun (WGS) entry which is preliminary data.</text>
</comment>
<dbReference type="CDD" id="cd06588">
    <property type="entry name" value="PhnB_like"/>
    <property type="match status" value="1"/>
</dbReference>
<sequence length="148" mass="16603">MKIVTSLSFQGQCREAFEFYARVLGGKITAAMPYGDGPPDMPLSDENYKNWLMHCWLEVGDQALMGADMDVQWARNVDKPKNGFDVTLHTSDKAEGQRWFEQLCEGGKAVMPFGETFWSPGFGSLVDRFGIPWMVNTIPASDWKPSQG</sequence>
<dbReference type="EMBL" id="VYXQ01000008">
    <property type="protein sequence ID" value="KAA9368372.1"/>
    <property type="molecule type" value="Genomic_DNA"/>
</dbReference>
<dbReference type="SUPFAM" id="SSF54593">
    <property type="entry name" value="Glyoxalase/Bleomycin resistance protein/Dihydroxybiphenyl dioxygenase"/>
    <property type="match status" value="1"/>
</dbReference>
<dbReference type="RefSeq" id="WP_151093508.1">
    <property type="nucleotide sequence ID" value="NZ_JBLZNM010000008.1"/>
</dbReference>
<evidence type="ECO:0000259" key="1">
    <source>
        <dbReference type="Pfam" id="PF06983"/>
    </source>
</evidence>
<evidence type="ECO:0000313" key="3">
    <source>
        <dbReference type="Proteomes" id="UP000327108"/>
    </source>
</evidence>
<dbReference type="PANTHER" id="PTHR33990:SF1">
    <property type="entry name" value="PROTEIN YJDN"/>
    <property type="match status" value="1"/>
</dbReference>
<dbReference type="AlphaFoldDB" id="A0A5N1JW80"/>
<dbReference type="InterPro" id="IPR028973">
    <property type="entry name" value="PhnB-like"/>
</dbReference>
<reference evidence="2 3" key="1">
    <citation type="submission" date="2019-09" db="EMBL/GenBank/DDBJ databases">
        <title>Biological control of the noxious weed angled onion (Allium triquetrum) thwarted by endophytic bacteria in Victoria, Australia.</title>
        <authorList>
            <person name="Tehranchian P."/>
            <person name="Adair R.J."/>
            <person name="Van T.H."/>
            <person name="Morrison P.D."/>
            <person name="Williams H."/>
            <person name="Lawrie A.C."/>
        </authorList>
    </citation>
    <scope>NUCLEOTIDE SEQUENCE [LARGE SCALE GENOMIC DNA]</scope>
    <source>
        <strain evidence="2 3">RPTAtOch1</strain>
    </source>
</reference>
<keyword evidence="3" id="KW-1185">Reference proteome</keyword>
<name>A0A5N1JW80_9HYPH</name>
<dbReference type="Proteomes" id="UP000327108">
    <property type="component" value="Unassembled WGS sequence"/>
</dbReference>
<organism evidence="2 3">
    <name type="scientific">Ochrobactrum quorumnocens</name>
    <dbReference type="NCBI Taxonomy" id="271865"/>
    <lineage>
        <taxon>Bacteria</taxon>
        <taxon>Pseudomonadati</taxon>
        <taxon>Pseudomonadota</taxon>
        <taxon>Alphaproteobacteria</taxon>
        <taxon>Hyphomicrobiales</taxon>
        <taxon>Brucellaceae</taxon>
        <taxon>Brucella/Ochrobactrum group</taxon>
        <taxon>Ochrobactrum</taxon>
    </lineage>
</organism>
<dbReference type="Pfam" id="PF06983">
    <property type="entry name" value="3-dmu-9_3-mt"/>
    <property type="match status" value="1"/>
</dbReference>
<protein>
    <submittedName>
        <fullName evidence="2">VOC family protein</fullName>
    </submittedName>
</protein>
<accession>A0A5N1JW80</accession>
<dbReference type="Gene3D" id="3.10.180.10">
    <property type="entry name" value="2,3-Dihydroxybiphenyl 1,2-Dioxygenase, domain 1"/>
    <property type="match status" value="1"/>
</dbReference>
<gene>
    <name evidence="2" type="ORF">F3W84_10825</name>
</gene>
<dbReference type="InterPro" id="IPR029068">
    <property type="entry name" value="Glyas_Bleomycin-R_OHBP_Dase"/>
</dbReference>
<dbReference type="PANTHER" id="PTHR33990">
    <property type="entry name" value="PROTEIN YJDN-RELATED"/>
    <property type="match status" value="1"/>
</dbReference>
<proteinExistence type="predicted"/>
<feature type="domain" description="PhnB-like" evidence="1">
    <location>
        <begin position="2"/>
        <end position="135"/>
    </location>
</feature>
<evidence type="ECO:0000313" key="2">
    <source>
        <dbReference type="EMBL" id="KAA9368372.1"/>
    </source>
</evidence>